<organism evidence="1 2">
    <name type="scientific">Hymenobacter oligotrophus</name>
    <dbReference type="NCBI Taxonomy" id="2319843"/>
    <lineage>
        <taxon>Bacteria</taxon>
        <taxon>Pseudomonadati</taxon>
        <taxon>Bacteroidota</taxon>
        <taxon>Cytophagia</taxon>
        <taxon>Cytophagales</taxon>
        <taxon>Hymenobacteraceae</taxon>
        <taxon>Hymenobacter</taxon>
    </lineage>
</organism>
<protein>
    <submittedName>
        <fullName evidence="1">Uncharacterized protein</fullName>
    </submittedName>
</protein>
<dbReference type="Proteomes" id="UP000262802">
    <property type="component" value="Chromosome"/>
</dbReference>
<proteinExistence type="predicted"/>
<gene>
    <name evidence="1" type="ORF">D3Y59_10315</name>
</gene>
<accession>A0A3B7R0W4</accession>
<sequence length="94" mass="10467">MQPGNTSGLQAARLFAFSAIRLQAKLLLLYFSVKHLGQRACTAPPDYGSVRIYQGLQQGNWSFKQARQYITSINLAQNQHIKKPPCALQSGFLT</sequence>
<reference evidence="1 2" key="1">
    <citation type="submission" date="2018-09" db="EMBL/GenBank/DDBJ databases">
        <title>Hymenobacter medium sp. nov., isolated from R2A medium.</title>
        <authorList>
            <person name="Yingchao G."/>
        </authorList>
    </citation>
    <scope>NUCLEOTIDE SEQUENCE [LARGE SCALE GENOMIC DNA]</scope>
    <source>
        <strain evidence="2">sh-6</strain>
    </source>
</reference>
<keyword evidence="2" id="KW-1185">Reference proteome</keyword>
<dbReference type="AlphaFoldDB" id="A0A3B7R0W4"/>
<evidence type="ECO:0000313" key="1">
    <source>
        <dbReference type="EMBL" id="AYA37412.1"/>
    </source>
</evidence>
<dbReference type="EMBL" id="CP032317">
    <property type="protein sequence ID" value="AYA37412.1"/>
    <property type="molecule type" value="Genomic_DNA"/>
</dbReference>
<evidence type="ECO:0000313" key="2">
    <source>
        <dbReference type="Proteomes" id="UP000262802"/>
    </source>
</evidence>
<dbReference type="KEGG" id="hyh:D3Y59_10315"/>
<name>A0A3B7R0W4_9BACT</name>